<dbReference type="RefSeq" id="WP_203275685.1">
    <property type="nucleotide sequence ID" value="NZ_JAFBID010000137.1"/>
</dbReference>
<evidence type="ECO:0000313" key="2">
    <source>
        <dbReference type="Proteomes" id="UP001593940"/>
    </source>
</evidence>
<dbReference type="Proteomes" id="UP001593940">
    <property type="component" value="Unassembled WGS sequence"/>
</dbReference>
<evidence type="ECO:0000313" key="1">
    <source>
        <dbReference type="EMBL" id="MFC1455511.1"/>
    </source>
</evidence>
<sequence length="232" mass="26294">MLKRASNFVQSVPLGVGYYTVPEAARLLKIAPRNINRWLGGYTYKGGRMPPLWTPELPSFEDHLEIGFRDLIELRFVNAFLEAGLGLKTIRHCLDYAQDYVKDERPFSTRRFKTDGRTIFLDSLLSTGESELLDLKKGQYVFKVAIERTFKDLDIEDNVVARWRPFHGKETVVIDPQRAFGQPIASEYGVPTVVLSDAVKAEGSIDRVAHLFEVPAAVVRDAVKFEEYLLAA</sequence>
<name>A0ABV6Y2L1_9HYPH</name>
<keyword evidence="2" id="KW-1185">Reference proteome</keyword>
<comment type="caution">
    <text evidence="1">The sequence shown here is derived from an EMBL/GenBank/DDBJ whole genome shotgun (WGS) entry which is preliminary data.</text>
</comment>
<gene>
    <name evidence="1" type="ORF">ACETIH_01955</name>
</gene>
<accession>A0ABV6Y2L1</accession>
<reference evidence="1 2" key="1">
    <citation type="submission" date="2024-09" db="EMBL/GenBank/DDBJ databases">
        <title>Nodulacao em especies de Leguminosae Basais da Amazonia e Caracterizacao dos Rizobios e Bacterias Associadas aos Nodulos.</title>
        <authorList>
            <person name="Jambeiro I.C.A."/>
            <person name="Lopes I.S."/>
            <person name="Aguiar E.R.G.R."/>
            <person name="Santos A.F.J."/>
            <person name="Dos Santos J.M.F."/>
            <person name="Gross E."/>
        </authorList>
    </citation>
    <scope>NUCLEOTIDE SEQUENCE [LARGE SCALE GENOMIC DNA]</scope>
    <source>
        <strain evidence="1 2">BRUESC1165</strain>
    </source>
</reference>
<protein>
    <recommendedName>
        <fullName evidence="3">DUF433 domain-containing protein</fullName>
    </recommendedName>
</protein>
<dbReference type="EMBL" id="JBHOMY010000006">
    <property type="protein sequence ID" value="MFC1455511.1"/>
    <property type="molecule type" value="Genomic_DNA"/>
</dbReference>
<organism evidence="1 2">
    <name type="scientific">Microvirga arabica</name>
    <dbReference type="NCBI Taxonomy" id="1128671"/>
    <lineage>
        <taxon>Bacteria</taxon>
        <taxon>Pseudomonadati</taxon>
        <taxon>Pseudomonadota</taxon>
        <taxon>Alphaproteobacteria</taxon>
        <taxon>Hyphomicrobiales</taxon>
        <taxon>Methylobacteriaceae</taxon>
        <taxon>Microvirga</taxon>
    </lineage>
</organism>
<proteinExistence type="predicted"/>
<evidence type="ECO:0008006" key="3">
    <source>
        <dbReference type="Google" id="ProtNLM"/>
    </source>
</evidence>